<accession>A0ABS8P896</accession>
<dbReference type="Proteomes" id="UP001199469">
    <property type="component" value="Unassembled WGS sequence"/>
</dbReference>
<gene>
    <name evidence="1" type="ORF">LQ327_14120</name>
</gene>
<evidence type="ECO:0000313" key="2">
    <source>
        <dbReference type="Proteomes" id="UP001199469"/>
    </source>
</evidence>
<sequence>MWWNSVVGLGLEQAGRATIGLSGLRHRSVGTQEAVDHPGEGPVVLLGGLGETRPCLEPMTLWLTRLGYDVTPYTIAAGMGCSQRTVTSLTRRVRELADQAGQPVRLVGHSRGGQFGRAVGVEAPEAVSHLVTIGTPFDLWGLSPLMTFTAWALGAAGTVGVPGLFGLNCLVGHCCAGFRDALRAPWPEDLPFTSIYSRSDGAVPWRSSHDPYAQNVEVSHGHVAQLTSAATQRAVGAALARAPHERLDVAA</sequence>
<dbReference type="SUPFAM" id="SSF53474">
    <property type="entry name" value="alpha/beta-Hydrolases"/>
    <property type="match status" value="1"/>
</dbReference>
<keyword evidence="1" id="KW-0378">Hydrolase</keyword>
<dbReference type="EMBL" id="JAJNDB010000002">
    <property type="protein sequence ID" value="MCD2194506.1"/>
    <property type="molecule type" value="Genomic_DNA"/>
</dbReference>
<reference evidence="1 2" key="1">
    <citation type="submission" date="2021-11" db="EMBL/GenBank/DDBJ databases">
        <title>Draft genome sequence of Actinomycetospora sp. SF1 isolated from the rhizosphere soil.</title>
        <authorList>
            <person name="Duangmal K."/>
            <person name="Chantavorakit T."/>
        </authorList>
    </citation>
    <scope>NUCLEOTIDE SEQUENCE [LARGE SCALE GENOMIC DNA]</scope>
    <source>
        <strain evidence="1 2">TBRC 5722</strain>
    </source>
</reference>
<evidence type="ECO:0000313" key="1">
    <source>
        <dbReference type="EMBL" id="MCD2194506.1"/>
    </source>
</evidence>
<organism evidence="1 2">
    <name type="scientific">Actinomycetospora endophytica</name>
    <dbReference type="NCBI Taxonomy" id="2291215"/>
    <lineage>
        <taxon>Bacteria</taxon>
        <taxon>Bacillati</taxon>
        <taxon>Actinomycetota</taxon>
        <taxon>Actinomycetes</taxon>
        <taxon>Pseudonocardiales</taxon>
        <taxon>Pseudonocardiaceae</taxon>
        <taxon>Actinomycetospora</taxon>
    </lineage>
</organism>
<proteinExistence type="predicted"/>
<name>A0ABS8P896_9PSEU</name>
<dbReference type="InterPro" id="IPR029058">
    <property type="entry name" value="AB_hydrolase_fold"/>
</dbReference>
<dbReference type="RefSeq" id="WP_230734530.1">
    <property type="nucleotide sequence ID" value="NZ_JAJNDB010000002.1"/>
</dbReference>
<keyword evidence="2" id="KW-1185">Reference proteome</keyword>
<dbReference type="Gene3D" id="3.40.50.1820">
    <property type="entry name" value="alpha/beta hydrolase"/>
    <property type="match status" value="1"/>
</dbReference>
<protein>
    <submittedName>
        <fullName evidence="1">Alpha/beta hydrolase</fullName>
    </submittedName>
</protein>
<comment type="caution">
    <text evidence="1">The sequence shown here is derived from an EMBL/GenBank/DDBJ whole genome shotgun (WGS) entry which is preliminary data.</text>
</comment>
<dbReference type="GO" id="GO:0016787">
    <property type="term" value="F:hydrolase activity"/>
    <property type="evidence" value="ECO:0007669"/>
    <property type="project" value="UniProtKB-KW"/>
</dbReference>